<dbReference type="SUPFAM" id="SSF55008">
    <property type="entry name" value="HMA, heavy metal-associated domain"/>
    <property type="match status" value="1"/>
</dbReference>
<feature type="transmembrane region" description="Helical" evidence="2">
    <location>
        <begin position="112"/>
        <end position="132"/>
    </location>
</feature>
<keyword evidence="2" id="KW-1133">Transmembrane helix</keyword>
<dbReference type="CDD" id="cd00371">
    <property type="entry name" value="HMA"/>
    <property type="match status" value="1"/>
</dbReference>
<name>K0SZU5_THAOC</name>
<protein>
    <submittedName>
        <fullName evidence="3">Uncharacterized protein</fullName>
    </submittedName>
</protein>
<dbReference type="AlphaFoldDB" id="K0SZU5"/>
<dbReference type="InterPro" id="IPR036163">
    <property type="entry name" value="HMA_dom_sf"/>
</dbReference>
<feature type="transmembrane region" description="Helical" evidence="2">
    <location>
        <begin position="70"/>
        <end position="92"/>
    </location>
</feature>
<comment type="caution">
    <text evidence="3">The sequence shown here is derived from an EMBL/GenBank/DDBJ whole genome shotgun (WGS) entry which is preliminary data.</text>
</comment>
<gene>
    <name evidence="3" type="ORF">THAOC_08129</name>
</gene>
<keyword evidence="1" id="KW-0479">Metal-binding</keyword>
<dbReference type="EMBL" id="AGNL01008441">
    <property type="protein sequence ID" value="EJK70504.1"/>
    <property type="molecule type" value="Genomic_DNA"/>
</dbReference>
<keyword evidence="2" id="KW-0472">Membrane</keyword>
<evidence type="ECO:0000313" key="3">
    <source>
        <dbReference type="EMBL" id="EJK70504.1"/>
    </source>
</evidence>
<dbReference type="eggNOG" id="ENOG502S9AZ">
    <property type="taxonomic scope" value="Eukaryota"/>
</dbReference>
<evidence type="ECO:0000256" key="1">
    <source>
        <dbReference type="ARBA" id="ARBA00022723"/>
    </source>
</evidence>
<accession>K0SZU5</accession>
<dbReference type="GO" id="GO:0046872">
    <property type="term" value="F:metal ion binding"/>
    <property type="evidence" value="ECO:0007669"/>
    <property type="project" value="UniProtKB-KW"/>
</dbReference>
<reference evidence="3 4" key="1">
    <citation type="journal article" date="2012" name="Genome Biol.">
        <title>Genome and low-iron response of an oceanic diatom adapted to chronic iron limitation.</title>
        <authorList>
            <person name="Lommer M."/>
            <person name="Specht M."/>
            <person name="Roy A.S."/>
            <person name="Kraemer L."/>
            <person name="Andreson R."/>
            <person name="Gutowska M.A."/>
            <person name="Wolf J."/>
            <person name="Bergner S.V."/>
            <person name="Schilhabel M.B."/>
            <person name="Klostermeier U.C."/>
            <person name="Beiko R.G."/>
            <person name="Rosenstiel P."/>
            <person name="Hippler M."/>
            <person name="Laroche J."/>
        </authorList>
    </citation>
    <scope>NUCLEOTIDE SEQUENCE [LARGE SCALE GENOMIC DNA]</scope>
    <source>
        <strain evidence="3 4">CCMP1005</strain>
    </source>
</reference>
<dbReference type="PROSITE" id="PS01047">
    <property type="entry name" value="HMA_1"/>
    <property type="match status" value="1"/>
</dbReference>
<dbReference type="InterPro" id="IPR017969">
    <property type="entry name" value="Heavy-metal-associated_CS"/>
</dbReference>
<dbReference type="OrthoDB" id="689350at2759"/>
<dbReference type="Proteomes" id="UP000266841">
    <property type="component" value="Unassembled WGS sequence"/>
</dbReference>
<dbReference type="InterPro" id="IPR006121">
    <property type="entry name" value="HMA_dom"/>
</dbReference>
<feature type="transmembrane region" description="Helical" evidence="2">
    <location>
        <begin position="153"/>
        <end position="174"/>
    </location>
</feature>
<keyword evidence="4" id="KW-1185">Reference proteome</keyword>
<sequence>MSALVDTEGILWAADEAEEAADDDAGTTQVLSSLTPHRPHRHPDTADTVSAFLWADEARRGRGDDDGRRLVANLSYMFGFISVVLAVPNLRAQATDLYFSIKDEMLRICSENMWWSMLALLSSSCCALQMILNAFSFGCAGFNSYLGPIRPTIMSAMIIAQSASWFVALTQPLVNVRTTAVSTALSLVMTFLPELLDLHTKRLSAVRRPASSNAASNLDIGRTSSHANEHNTSKAHFRLDTMGCASCVSTVSAIIRKYPVASQNVSLEDGVAEVFFNTGRMSDGDGPDKSLSNVCKELRSLSKTICDEIEAAGFPVSGLTLDGTDIMR</sequence>
<keyword evidence="2" id="KW-0812">Transmembrane</keyword>
<evidence type="ECO:0000313" key="4">
    <source>
        <dbReference type="Proteomes" id="UP000266841"/>
    </source>
</evidence>
<evidence type="ECO:0000256" key="2">
    <source>
        <dbReference type="SAM" id="Phobius"/>
    </source>
</evidence>
<organism evidence="3 4">
    <name type="scientific">Thalassiosira oceanica</name>
    <name type="common">Marine diatom</name>
    <dbReference type="NCBI Taxonomy" id="159749"/>
    <lineage>
        <taxon>Eukaryota</taxon>
        <taxon>Sar</taxon>
        <taxon>Stramenopiles</taxon>
        <taxon>Ochrophyta</taxon>
        <taxon>Bacillariophyta</taxon>
        <taxon>Coscinodiscophyceae</taxon>
        <taxon>Thalassiosirophycidae</taxon>
        <taxon>Thalassiosirales</taxon>
        <taxon>Thalassiosiraceae</taxon>
        <taxon>Thalassiosira</taxon>
    </lineage>
</organism>
<dbReference type="Gene3D" id="3.30.70.100">
    <property type="match status" value="1"/>
</dbReference>
<proteinExistence type="predicted"/>